<name>A0A1I0YAZ2_9CELL</name>
<accession>A0A1I0YAZ2</accession>
<feature type="region of interest" description="Disordered" evidence="1">
    <location>
        <begin position="154"/>
        <end position="179"/>
    </location>
</feature>
<gene>
    <name evidence="2" type="ORF">SAMN05421867_10720</name>
</gene>
<protein>
    <recommendedName>
        <fullName evidence="4">Acetyltransferase (GNAT) family protein</fullName>
    </recommendedName>
</protein>
<reference evidence="2 3" key="1">
    <citation type="submission" date="2016-10" db="EMBL/GenBank/DDBJ databases">
        <authorList>
            <person name="de Groot N.N."/>
        </authorList>
    </citation>
    <scope>NUCLEOTIDE SEQUENCE [LARGE SCALE GENOMIC DNA]</scope>
    <source>
        <strain evidence="2 3">CGMCC 4.6945</strain>
    </source>
</reference>
<evidence type="ECO:0008006" key="4">
    <source>
        <dbReference type="Google" id="ProtNLM"/>
    </source>
</evidence>
<evidence type="ECO:0000313" key="3">
    <source>
        <dbReference type="Proteomes" id="UP000199012"/>
    </source>
</evidence>
<dbReference type="SUPFAM" id="SSF55729">
    <property type="entry name" value="Acyl-CoA N-acyltransferases (Nat)"/>
    <property type="match status" value="2"/>
</dbReference>
<dbReference type="RefSeq" id="WP_175499426.1">
    <property type="nucleotide sequence ID" value="NZ_BONM01000019.1"/>
</dbReference>
<evidence type="ECO:0000313" key="2">
    <source>
        <dbReference type="EMBL" id="SFB10441.1"/>
    </source>
</evidence>
<organism evidence="2 3">
    <name type="scientific">Cellulomonas marina</name>
    <dbReference type="NCBI Taxonomy" id="988821"/>
    <lineage>
        <taxon>Bacteria</taxon>
        <taxon>Bacillati</taxon>
        <taxon>Actinomycetota</taxon>
        <taxon>Actinomycetes</taxon>
        <taxon>Micrococcales</taxon>
        <taxon>Cellulomonadaceae</taxon>
        <taxon>Cellulomonas</taxon>
    </lineage>
</organism>
<dbReference type="AlphaFoldDB" id="A0A1I0YAZ2"/>
<evidence type="ECO:0000256" key="1">
    <source>
        <dbReference type="SAM" id="MobiDB-lite"/>
    </source>
</evidence>
<dbReference type="STRING" id="988821.SAMN05421867_10720"/>
<dbReference type="Gene3D" id="3.40.630.30">
    <property type="match status" value="1"/>
</dbReference>
<dbReference type="EMBL" id="FOKA01000007">
    <property type="protein sequence ID" value="SFB10441.1"/>
    <property type="molecule type" value="Genomic_DNA"/>
</dbReference>
<keyword evidence="3" id="KW-1185">Reference proteome</keyword>
<proteinExistence type="predicted"/>
<sequence length="386" mass="41922">MTDTDVPSPLTAVASDAPDGVRVVPVPTPASLDAPDAWLLHGLTAAMNEVVEHETGLRDHAVSPLEVLARLQQVVHHRRVRLVALADDPTDRPDPARVLGYATAELPLTDNTTAAALDLGVRPGHRGRAIGEALHVALLEAVVAEGRTVLMVSTDQRDEPGDGPDALAPPTGSGHVRRSSPGVRFALAHGYVLEQVARYSALDLPVPDELLTRLHDEARAAAGPDYRVVAWDGPCPDRWLDDLAVLYSRMSTDDPSAGLQIEEERWDRARIRVAEAQWERAGRLARTVAAEHVPTGRLVAFTTVITRGEEPVAEQEDTLVLAEHRGRRLGMLVKTEQLLGLARERPSVRRIGTWNAEENRFMLGINVALGFRPAGGSGEWQRILPS</sequence>
<dbReference type="CDD" id="cd04301">
    <property type="entry name" value="NAT_SF"/>
    <property type="match status" value="1"/>
</dbReference>
<dbReference type="InterPro" id="IPR016181">
    <property type="entry name" value="Acyl_CoA_acyltransferase"/>
</dbReference>
<dbReference type="Proteomes" id="UP000199012">
    <property type="component" value="Unassembled WGS sequence"/>
</dbReference>